<comment type="similarity">
    <text evidence="5 13">In the C-terminal section; belongs to the HTP reductase family.</text>
</comment>
<dbReference type="FunFam" id="3.40.140.10:FF:000025">
    <property type="entry name" value="Riboflavin biosynthesis protein RibD"/>
    <property type="match status" value="1"/>
</dbReference>
<dbReference type="RefSeq" id="WP_133536351.1">
    <property type="nucleotide sequence ID" value="NZ_SNYH01000004.1"/>
</dbReference>
<dbReference type="Proteomes" id="UP000295390">
    <property type="component" value="Unassembled WGS sequence"/>
</dbReference>
<evidence type="ECO:0000256" key="15">
    <source>
        <dbReference type="PIRSR" id="PIRSR006769-2"/>
    </source>
</evidence>
<dbReference type="EC" id="3.5.4.26" evidence="13"/>
<evidence type="ECO:0000256" key="5">
    <source>
        <dbReference type="ARBA" id="ARBA00007417"/>
    </source>
</evidence>
<protein>
    <recommendedName>
        <fullName evidence="13">Riboflavin biosynthesis protein RibD</fullName>
    </recommendedName>
    <domain>
        <recommendedName>
            <fullName evidence="13">Diaminohydroxyphosphoribosylaminopyrimidine deaminase</fullName>
            <shortName evidence="13">DRAP deaminase</shortName>
            <ecNumber evidence="13">3.5.4.26</ecNumber>
        </recommendedName>
        <alternativeName>
            <fullName evidence="13">Riboflavin-specific deaminase</fullName>
        </alternativeName>
    </domain>
    <domain>
        <recommendedName>
            <fullName evidence="13">5-amino-6-(5-phosphoribosylamino)uracil reductase</fullName>
            <ecNumber evidence="13">1.1.1.193</ecNumber>
        </recommendedName>
        <alternativeName>
            <fullName evidence="13">HTP reductase</fullName>
        </alternativeName>
    </domain>
</protein>
<evidence type="ECO:0000256" key="11">
    <source>
        <dbReference type="ARBA" id="ARBA00023002"/>
    </source>
</evidence>
<feature type="binding site" evidence="15">
    <location>
        <position position="156"/>
    </location>
    <ligand>
        <name>NADP(+)</name>
        <dbReference type="ChEBI" id="CHEBI:58349"/>
    </ligand>
</feature>
<evidence type="ECO:0000256" key="6">
    <source>
        <dbReference type="ARBA" id="ARBA00022619"/>
    </source>
</evidence>
<feature type="binding site" evidence="15">
    <location>
        <position position="212"/>
    </location>
    <ligand>
        <name>substrate</name>
    </ligand>
</feature>
<evidence type="ECO:0000256" key="4">
    <source>
        <dbReference type="ARBA" id="ARBA00005259"/>
    </source>
</evidence>
<dbReference type="UniPathway" id="UPA00275">
    <property type="reaction ID" value="UER00401"/>
</dbReference>
<dbReference type="InterPro" id="IPR002125">
    <property type="entry name" value="CMP_dCMP_dom"/>
</dbReference>
<evidence type="ECO:0000256" key="14">
    <source>
        <dbReference type="PIRSR" id="PIRSR006769-1"/>
    </source>
</evidence>
<keyword evidence="7 13" id="KW-0479">Metal-binding</keyword>
<keyword evidence="8 13" id="KW-0378">Hydrolase</keyword>
<accession>A0A4R6TCU4</accession>
<dbReference type="GO" id="GO:0009231">
    <property type="term" value="P:riboflavin biosynthetic process"/>
    <property type="evidence" value="ECO:0007669"/>
    <property type="project" value="UniProtKB-UniPathway"/>
</dbReference>
<comment type="similarity">
    <text evidence="4 13">In the N-terminal section; belongs to the cytidine and deoxycytidylate deaminase family.</text>
</comment>
<organism evidence="18 19">
    <name type="scientific">Tenacibaculum caenipelagi</name>
    <dbReference type="NCBI Taxonomy" id="1325435"/>
    <lineage>
        <taxon>Bacteria</taxon>
        <taxon>Pseudomonadati</taxon>
        <taxon>Bacteroidota</taxon>
        <taxon>Flavobacteriia</taxon>
        <taxon>Flavobacteriales</taxon>
        <taxon>Flavobacteriaceae</taxon>
        <taxon>Tenacibaculum</taxon>
    </lineage>
</organism>
<proteinExistence type="inferred from homology"/>
<sequence length="360" mass="40365">MNHEKYIQRCIQLAKNGIGTTRPNPSVGAVIVYNNKIIGEGFTSPYGGPHAEVNAINSVKSQELLKEATIYVTLEPCSHHGKTPPCADLIIEKGIPNVVIGSIDTNNLVAGKGIERLKKAGINVVVGIYDEACKEHHKRFFTVQNKKRPYIILKWAETKDRFIAPLTKDEQKPVWISNTYSQQLVHKWRSEEHAILVGTNTVIADNPSLTVRSWSGNHPIRIVIDKDLKIPPTATVLDGKVKTIVLFETKEKREKRGEIVDVIPNDSEKSHGLIYEQIDFSSRVAEQICKVLHKHHIQSVIIEGGAQTLLTFINASLWDEARVFIGDVNFGAGVKRPSFNAKLFSEEKINNDILRIYRND</sequence>
<comment type="caution">
    <text evidence="18">The sequence shown here is derived from an EMBL/GenBank/DDBJ whole genome shotgun (WGS) entry which is preliminary data.</text>
</comment>
<keyword evidence="19" id="KW-1185">Reference proteome</keyword>
<comment type="catalytic activity">
    <reaction evidence="13">
        <text>5-amino-6-(5-phospho-D-ribitylamino)uracil + NADP(+) = 5-amino-6-(5-phospho-D-ribosylamino)uracil + NADPH + H(+)</text>
        <dbReference type="Rhea" id="RHEA:17845"/>
        <dbReference type="ChEBI" id="CHEBI:15378"/>
        <dbReference type="ChEBI" id="CHEBI:57783"/>
        <dbReference type="ChEBI" id="CHEBI:58349"/>
        <dbReference type="ChEBI" id="CHEBI:58421"/>
        <dbReference type="ChEBI" id="CHEBI:58453"/>
        <dbReference type="EC" id="1.1.1.193"/>
    </reaction>
</comment>
<evidence type="ECO:0000313" key="19">
    <source>
        <dbReference type="Proteomes" id="UP000295390"/>
    </source>
</evidence>
<feature type="binding site" evidence="16">
    <location>
        <position position="50"/>
    </location>
    <ligand>
        <name>Zn(2+)</name>
        <dbReference type="ChEBI" id="CHEBI:29105"/>
        <note>catalytic</note>
    </ligand>
</feature>
<dbReference type="GO" id="GO:0008270">
    <property type="term" value="F:zinc ion binding"/>
    <property type="evidence" value="ECO:0007669"/>
    <property type="project" value="InterPro"/>
</dbReference>
<evidence type="ECO:0000256" key="12">
    <source>
        <dbReference type="ARBA" id="ARBA00023268"/>
    </source>
</evidence>
<dbReference type="Gene3D" id="3.40.140.10">
    <property type="entry name" value="Cytidine Deaminase, domain 2"/>
    <property type="match status" value="1"/>
</dbReference>
<feature type="domain" description="CMP/dCMP-type deaminase" evidence="17">
    <location>
        <begin position="1"/>
        <end position="125"/>
    </location>
</feature>
<dbReference type="NCBIfam" id="TIGR00326">
    <property type="entry name" value="eubact_ribD"/>
    <property type="match status" value="1"/>
</dbReference>
<keyword evidence="12" id="KW-0511">Multifunctional enzyme</keyword>
<keyword evidence="6 13" id="KW-0686">Riboflavin biosynthesis</keyword>
<dbReference type="SUPFAM" id="SSF53927">
    <property type="entry name" value="Cytidine deaminase-like"/>
    <property type="match status" value="1"/>
</dbReference>
<evidence type="ECO:0000256" key="7">
    <source>
        <dbReference type="ARBA" id="ARBA00022723"/>
    </source>
</evidence>
<comment type="pathway">
    <text evidence="2 13">Cofactor biosynthesis; riboflavin biosynthesis; 5-amino-6-(D-ribitylamino)uracil from GTP: step 2/4.</text>
</comment>
<dbReference type="InterPro" id="IPR004794">
    <property type="entry name" value="Eubact_RibD"/>
</dbReference>
<dbReference type="OrthoDB" id="9800865at2"/>
<feature type="binding site" evidence="16">
    <location>
        <position position="77"/>
    </location>
    <ligand>
        <name>Zn(2+)</name>
        <dbReference type="ChEBI" id="CHEBI:29105"/>
        <note>catalytic</note>
    </ligand>
</feature>
<dbReference type="Gene3D" id="3.40.430.10">
    <property type="entry name" value="Dihydrofolate Reductase, subunit A"/>
    <property type="match status" value="1"/>
</dbReference>
<dbReference type="Pfam" id="PF00383">
    <property type="entry name" value="dCMP_cyt_deam_1"/>
    <property type="match status" value="1"/>
</dbReference>
<dbReference type="Pfam" id="PF01872">
    <property type="entry name" value="RibD_C"/>
    <property type="match status" value="1"/>
</dbReference>
<keyword evidence="9 13" id="KW-0862">Zinc</keyword>
<feature type="binding site" evidence="15">
    <location>
        <position position="209"/>
    </location>
    <ligand>
        <name>substrate</name>
    </ligand>
</feature>
<dbReference type="EMBL" id="SNYH01000004">
    <property type="protein sequence ID" value="TDQ25614.1"/>
    <property type="molecule type" value="Genomic_DNA"/>
</dbReference>
<dbReference type="InterPro" id="IPR024072">
    <property type="entry name" value="DHFR-like_dom_sf"/>
</dbReference>
<keyword evidence="11 13" id="KW-0560">Oxidoreductase</keyword>
<dbReference type="InterPro" id="IPR050765">
    <property type="entry name" value="Riboflavin_Biosynth_HTPR"/>
</dbReference>
<keyword evidence="10 13" id="KW-0521">NADP</keyword>
<feature type="binding site" evidence="15">
    <location>
        <position position="205"/>
    </location>
    <ligand>
        <name>NADP(+)</name>
        <dbReference type="ChEBI" id="CHEBI:58349"/>
    </ligand>
</feature>
<comment type="catalytic activity">
    <reaction evidence="13">
        <text>2,5-diamino-6-hydroxy-4-(5-phosphoribosylamino)-pyrimidine + H2O + H(+) = 5-amino-6-(5-phospho-D-ribosylamino)uracil + NH4(+)</text>
        <dbReference type="Rhea" id="RHEA:21868"/>
        <dbReference type="ChEBI" id="CHEBI:15377"/>
        <dbReference type="ChEBI" id="CHEBI:15378"/>
        <dbReference type="ChEBI" id="CHEBI:28938"/>
        <dbReference type="ChEBI" id="CHEBI:58453"/>
        <dbReference type="ChEBI" id="CHEBI:58614"/>
        <dbReference type="EC" id="3.5.4.26"/>
    </reaction>
</comment>
<dbReference type="PANTHER" id="PTHR38011">
    <property type="entry name" value="DIHYDROFOLATE REDUCTASE FAMILY PROTEIN (AFU_ORTHOLOGUE AFUA_8G06820)"/>
    <property type="match status" value="1"/>
</dbReference>
<evidence type="ECO:0000256" key="2">
    <source>
        <dbReference type="ARBA" id="ARBA00004882"/>
    </source>
</evidence>
<evidence type="ECO:0000256" key="9">
    <source>
        <dbReference type="ARBA" id="ARBA00022833"/>
    </source>
</evidence>
<evidence type="ECO:0000256" key="16">
    <source>
        <dbReference type="PIRSR" id="PIRSR006769-3"/>
    </source>
</evidence>
<feature type="binding site" evidence="15">
    <location>
        <position position="175"/>
    </location>
    <ligand>
        <name>NADP(+)</name>
        <dbReference type="ChEBI" id="CHEBI:58349"/>
    </ligand>
</feature>
<comment type="function">
    <text evidence="1 13">Converts 2,5-diamino-6-(ribosylamino)-4(3h)-pyrimidinone 5'-phosphate into 5-amino-6-(ribosylamino)-2,4(1h,3h)-pyrimidinedione 5'-phosphate.</text>
</comment>
<evidence type="ECO:0000256" key="3">
    <source>
        <dbReference type="ARBA" id="ARBA00004910"/>
    </source>
</evidence>
<dbReference type="EC" id="1.1.1.193" evidence="13"/>
<comment type="pathway">
    <text evidence="3 13">Cofactor biosynthesis; riboflavin biosynthesis; 5-amino-6-(D-ribitylamino)uracil from GTP: step 3/4.</text>
</comment>
<feature type="binding site" evidence="15">
    <location>
        <position position="201"/>
    </location>
    <ligand>
        <name>NADP(+)</name>
        <dbReference type="ChEBI" id="CHEBI:58349"/>
    </ligand>
</feature>
<evidence type="ECO:0000313" key="18">
    <source>
        <dbReference type="EMBL" id="TDQ25614.1"/>
    </source>
</evidence>
<evidence type="ECO:0000256" key="10">
    <source>
        <dbReference type="ARBA" id="ARBA00022857"/>
    </source>
</evidence>
<evidence type="ECO:0000256" key="13">
    <source>
        <dbReference type="PIRNR" id="PIRNR006769"/>
    </source>
</evidence>
<name>A0A4R6TCU4_9FLAO</name>
<feature type="active site" description="Proton donor" evidence="14">
    <location>
        <position position="52"/>
    </location>
</feature>
<dbReference type="PIRSF" id="PIRSF006769">
    <property type="entry name" value="RibD"/>
    <property type="match status" value="1"/>
</dbReference>
<dbReference type="SUPFAM" id="SSF53597">
    <property type="entry name" value="Dihydrofolate reductase-like"/>
    <property type="match status" value="1"/>
</dbReference>
<dbReference type="PROSITE" id="PS51747">
    <property type="entry name" value="CYT_DCMP_DEAMINASES_2"/>
    <property type="match status" value="1"/>
</dbReference>
<feature type="binding site" evidence="16">
    <location>
        <position position="86"/>
    </location>
    <ligand>
        <name>Zn(2+)</name>
        <dbReference type="ChEBI" id="CHEBI:29105"/>
        <note>catalytic</note>
    </ligand>
</feature>
<dbReference type="AlphaFoldDB" id="A0A4R6TCU4"/>
<dbReference type="GO" id="GO:0008703">
    <property type="term" value="F:5-amino-6-(5-phosphoribosylamino)uracil reductase activity"/>
    <property type="evidence" value="ECO:0007669"/>
    <property type="project" value="UniProtKB-EC"/>
</dbReference>
<reference evidence="18 19" key="1">
    <citation type="submission" date="2019-03" db="EMBL/GenBank/DDBJ databases">
        <title>Genomic Encyclopedia of Type Strains, Phase III (KMG-III): the genomes of soil and plant-associated and newly described type strains.</title>
        <authorList>
            <person name="Whitman W."/>
        </authorList>
    </citation>
    <scope>NUCLEOTIDE SEQUENCE [LARGE SCALE GENOMIC DNA]</scope>
    <source>
        <strain evidence="18 19">CECT 8283</strain>
    </source>
</reference>
<dbReference type="InterPro" id="IPR016192">
    <property type="entry name" value="APOBEC/CMP_deaminase_Zn-bd"/>
</dbReference>
<comment type="cofactor">
    <cofactor evidence="13 16">
        <name>Zn(2+)</name>
        <dbReference type="ChEBI" id="CHEBI:29105"/>
    </cofactor>
    <text evidence="13 16">Binds 1 zinc ion.</text>
</comment>
<dbReference type="InterPro" id="IPR016193">
    <property type="entry name" value="Cytidine_deaminase-like"/>
</dbReference>
<dbReference type="InterPro" id="IPR002734">
    <property type="entry name" value="RibDG_C"/>
</dbReference>
<dbReference type="PANTHER" id="PTHR38011:SF7">
    <property type="entry name" value="2,5-DIAMINO-6-RIBOSYLAMINO-4(3H)-PYRIMIDINONE 5'-PHOSPHATE REDUCTASE"/>
    <property type="match status" value="1"/>
</dbReference>
<dbReference type="GO" id="GO:0008835">
    <property type="term" value="F:diaminohydroxyphosphoribosylaminopyrimidine deaminase activity"/>
    <property type="evidence" value="ECO:0007669"/>
    <property type="project" value="UniProtKB-EC"/>
</dbReference>
<evidence type="ECO:0000256" key="1">
    <source>
        <dbReference type="ARBA" id="ARBA00002151"/>
    </source>
</evidence>
<feature type="binding site" evidence="15">
    <location>
        <position position="189"/>
    </location>
    <ligand>
        <name>substrate</name>
    </ligand>
</feature>
<dbReference type="PROSITE" id="PS00903">
    <property type="entry name" value="CYT_DCMP_DEAMINASES_1"/>
    <property type="match status" value="1"/>
</dbReference>
<evidence type="ECO:0000259" key="17">
    <source>
        <dbReference type="PROSITE" id="PS51747"/>
    </source>
</evidence>
<evidence type="ECO:0000256" key="8">
    <source>
        <dbReference type="ARBA" id="ARBA00022801"/>
    </source>
</evidence>
<dbReference type="CDD" id="cd01284">
    <property type="entry name" value="Riboflavin_deaminase-reductase"/>
    <property type="match status" value="1"/>
</dbReference>
<gene>
    <name evidence="18" type="ORF">DFQ07_2039</name>
</gene>